<evidence type="ECO:0000313" key="1">
    <source>
        <dbReference type="EMBL" id="CAF1710741.1"/>
    </source>
</evidence>
<organism evidence="1">
    <name type="scientific">Brassica napus</name>
    <name type="common">Rape</name>
    <dbReference type="NCBI Taxonomy" id="3708"/>
    <lineage>
        <taxon>Eukaryota</taxon>
        <taxon>Viridiplantae</taxon>
        <taxon>Streptophyta</taxon>
        <taxon>Embryophyta</taxon>
        <taxon>Tracheophyta</taxon>
        <taxon>Spermatophyta</taxon>
        <taxon>Magnoliopsida</taxon>
        <taxon>eudicotyledons</taxon>
        <taxon>Gunneridae</taxon>
        <taxon>Pentapetalae</taxon>
        <taxon>rosids</taxon>
        <taxon>malvids</taxon>
        <taxon>Brassicales</taxon>
        <taxon>Brassicaceae</taxon>
        <taxon>Brassiceae</taxon>
        <taxon>Brassica</taxon>
    </lineage>
</organism>
<proteinExistence type="predicted"/>
<protein>
    <submittedName>
        <fullName evidence="1">(rape) hypothetical protein</fullName>
    </submittedName>
</protein>
<reference evidence="1" key="1">
    <citation type="submission" date="2021-01" db="EMBL/GenBank/DDBJ databases">
        <authorList>
            <consortium name="Genoscope - CEA"/>
            <person name="William W."/>
        </authorList>
    </citation>
    <scope>NUCLEOTIDE SEQUENCE</scope>
</reference>
<accession>A0A816IFQ8</accession>
<name>A0A816IFQ8_BRANA</name>
<dbReference type="EMBL" id="HG994367">
    <property type="protein sequence ID" value="CAF1710741.1"/>
    <property type="molecule type" value="Genomic_DNA"/>
</dbReference>
<dbReference type="AlphaFoldDB" id="A0A816IFQ8"/>
<sequence length="42" mass="4807">MRMNVGCIKVWISGILKQVGYIIGFFKQNLFSLVNDNVFISI</sequence>
<gene>
    <name evidence="1" type="ORF">DARMORV10_C03P81910.1</name>
</gene>
<dbReference type="Proteomes" id="UP001295469">
    <property type="component" value="Chromosome C03"/>
</dbReference>